<feature type="signal peptide" evidence="1">
    <location>
        <begin position="1"/>
        <end position="22"/>
    </location>
</feature>
<organism evidence="2 3">
    <name type="scientific">Pseudoalteromonas xiamenensis</name>
    <dbReference type="NCBI Taxonomy" id="882626"/>
    <lineage>
        <taxon>Bacteria</taxon>
        <taxon>Pseudomonadati</taxon>
        <taxon>Pseudomonadota</taxon>
        <taxon>Gammaproteobacteria</taxon>
        <taxon>Alteromonadales</taxon>
        <taxon>Pseudoalteromonadaceae</taxon>
        <taxon>Pseudoalteromonas</taxon>
    </lineage>
</organism>
<keyword evidence="1" id="KW-0732">Signal</keyword>
<feature type="chain" id="PRO_5037515120" description="LPP20 lipoprotein" evidence="1">
    <location>
        <begin position="23"/>
        <end position="277"/>
    </location>
</feature>
<dbReference type="Gene3D" id="3.10.28.20">
    <property type="entry name" value="Acetamidase/Formamidase-like domains"/>
    <property type="match status" value="1"/>
</dbReference>
<reference evidence="2" key="1">
    <citation type="submission" date="2021-03" db="EMBL/GenBank/DDBJ databases">
        <title>Complete Genome of Pseudoalteromonas xiamenensis STKMTI.2, a new potential marine bacterium producing anti-Vibrio compounds.</title>
        <authorList>
            <person name="Handayani D.P."/>
            <person name="Isnansetyo A."/>
            <person name="Istiqomah I."/>
            <person name="Jumina J."/>
        </authorList>
    </citation>
    <scope>NUCLEOTIDE SEQUENCE</scope>
    <source>
        <strain evidence="2">STKMTI.2</strain>
        <plasmid evidence="2">unnamed5</plasmid>
    </source>
</reference>
<accession>A0A975DL10</accession>
<proteinExistence type="predicted"/>
<dbReference type="AlphaFoldDB" id="A0A975DL10"/>
<name>A0A975DL10_9GAMM</name>
<dbReference type="Proteomes" id="UP000664904">
    <property type="component" value="Plasmid unnamed5"/>
</dbReference>
<dbReference type="KEGG" id="pxi:J5O05_19435"/>
<evidence type="ECO:0000256" key="1">
    <source>
        <dbReference type="SAM" id="SignalP"/>
    </source>
</evidence>
<dbReference type="RefSeq" id="WP_208845278.1">
    <property type="nucleotide sequence ID" value="NZ_CP072135.1"/>
</dbReference>
<evidence type="ECO:0000313" key="2">
    <source>
        <dbReference type="EMBL" id="QTH73637.1"/>
    </source>
</evidence>
<keyword evidence="2" id="KW-0614">Plasmid</keyword>
<keyword evidence="3" id="KW-1185">Reference proteome</keyword>
<sequence>MKFGFILVGILGSLLYSTNVKAACGCINYFEQQAKPGWVDTEQTGNGQFKTFGIARCTGLKQIDLKKAKQSATESLVVLLETTVQSKTELDQLKENNVALSRTKNKARFESKAIIKGATVYDNWIDSERCLVYSAIVVSDADIKNALQAERELQNQRLKAQTFFVKNNEPQLDYLAHLTLSQLSDMGLMTTDKLTKATVVIDITEASKPSFRRRRADVIVSIRMVNVKKDEIFKQNIFKGKGISFRNESMDVLSELAFDDVSEQFGTVLKKNLDVKL</sequence>
<protein>
    <recommendedName>
        <fullName evidence="4">LPP20 lipoprotein</fullName>
    </recommendedName>
</protein>
<gene>
    <name evidence="2" type="ORF">J5O05_19435</name>
</gene>
<evidence type="ECO:0008006" key="4">
    <source>
        <dbReference type="Google" id="ProtNLM"/>
    </source>
</evidence>
<geneLocation type="plasmid" evidence="2 3">
    <name>unnamed5</name>
</geneLocation>
<dbReference type="EMBL" id="CP072135">
    <property type="protein sequence ID" value="QTH73637.1"/>
    <property type="molecule type" value="Genomic_DNA"/>
</dbReference>
<evidence type="ECO:0000313" key="3">
    <source>
        <dbReference type="Proteomes" id="UP000664904"/>
    </source>
</evidence>